<dbReference type="Pfam" id="PF13640">
    <property type="entry name" value="2OG-FeII_Oxy_3"/>
    <property type="match status" value="1"/>
</dbReference>
<dbReference type="GO" id="GO:0016705">
    <property type="term" value="F:oxidoreductase activity, acting on paired donors, with incorporation or reduction of molecular oxygen"/>
    <property type="evidence" value="ECO:0007669"/>
    <property type="project" value="InterPro"/>
</dbReference>
<dbReference type="InterPro" id="IPR005123">
    <property type="entry name" value="Oxoglu/Fe-dep_dioxygenase_dom"/>
</dbReference>
<dbReference type="AlphaFoldDB" id="A0A411HM90"/>
<dbReference type="Proteomes" id="UP000291562">
    <property type="component" value="Chromosome"/>
</dbReference>
<dbReference type="OrthoDB" id="9783171at2"/>
<dbReference type="EMBL" id="CP035704">
    <property type="protein sequence ID" value="QBB71641.1"/>
    <property type="molecule type" value="Genomic_DNA"/>
</dbReference>
<dbReference type="InterPro" id="IPR007345">
    <property type="entry name" value="Polysacch_pyruvyl_Trfase"/>
</dbReference>
<dbReference type="GO" id="GO:0005506">
    <property type="term" value="F:iron ion binding"/>
    <property type="evidence" value="ECO:0007669"/>
    <property type="project" value="InterPro"/>
</dbReference>
<keyword evidence="5" id="KW-0560">Oxidoreductase</keyword>
<proteinExistence type="predicted"/>
<reference evidence="8 9" key="1">
    <citation type="submission" date="2019-01" db="EMBL/GenBank/DDBJ databases">
        <title>Pseudolysobacter antarctica gen. nov., sp. nov., isolated from Fildes Peninsula, Antarctica.</title>
        <authorList>
            <person name="Wei Z."/>
            <person name="Peng F."/>
        </authorList>
    </citation>
    <scope>NUCLEOTIDE SEQUENCE [LARGE SCALE GENOMIC DNA]</scope>
    <source>
        <strain evidence="8 9">AQ6-296</strain>
    </source>
</reference>
<evidence type="ECO:0000259" key="7">
    <source>
        <dbReference type="PROSITE" id="PS51471"/>
    </source>
</evidence>
<evidence type="ECO:0000256" key="3">
    <source>
        <dbReference type="ARBA" id="ARBA00022896"/>
    </source>
</evidence>
<evidence type="ECO:0000256" key="1">
    <source>
        <dbReference type="ARBA" id="ARBA00001961"/>
    </source>
</evidence>
<comment type="cofactor">
    <cofactor evidence="1">
        <name>L-ascorbate</name>
        <dbReference type="ChEBI" id="CHEBI:38290"/>
    </cofactor>
</comment>
<dbReference type="InterPro" id="IPR044862">
    <property type="entry name" value="Pro_4_hyd_alph_FE2OG_OXY"/>
</dbReference>
<evidence type="ECO:0000256" key="2">
    <source>
        <dbReference type="ARBA" id="ARBA00022723"/>
    </source>
</evidence>
<dbReference type="RefSeq" id="WP_129834843.1">
    <property type="nucleotide sequence ID" value="NZ_CP035704.1"/>
</dbReference>
<dbReference type="KEGG" id="xbc:ELE36_15450"/>
<dbReference type="InterPro" id="IPR006620">
    <property type="entry name" value="Pro_4_hyd_alph"/>
</dbReference>
<dbReference type="PROSITE" id="PS51471">
    <property type="entry name" value="FE2OG_OXY"/>
    <property type="match status" value="1"/>
</dbReference>
<protein>
    <recommendedName>
        <fullName evidence="7">Fe2OG dioxygenase domain-containing protein</fullName>
    </recommendedName>
</protein>
<keyword evidence="6" id="KW-0408">Iron</keyword>
<organism evidence="8 9">
    <name type="scientific">Pseudolysobacter antarcticus</name>
    <dbReference type="NCBI Taxonomy" id="2511995"/>
    <lineage>
        <taxon>Bacteria</taxon>
        <taxon>Pseudomonadati</taxon>
        <taxon>Pseudomonadota</taxon>
        <taxon>Gammaproteobacteria</taxon>
        <taxon>Lysobacterales</taxon>
        <taxon>Rhodanobacteraceae</taxon>
        <taxon>Pseudolysobacter</taxon>
    </lineage>
</organism>
<gene>
    <name evidence="8" type="ORF">ELE36_15450</name>
</gene>
<dbReference type="Pfam" id="PF04230">
    <property type="entry name" value="PS_pyruv_trans"/>
    <property type="match status" value="1"/>
</dbReference>
<keyword evidence="4" id="KW-0223">Dioxygenase</keyword>
<name>A0A411HM90_9GAMM</name>
<keyword evidence="9" id="KW-1185">Reference proteome</keyword>
<dbReference type="Gene3D" id="2.60.120.620">
    <property type="entry name" value="q2cbj1_9rhob like domain"/>
    <property type="match status" value="1"/>
</dbReference>
<keyword evidence="2" id="KW-0479">Metal-binding</keyword>
<evidence type="ECO:0000256" key="5">
    <source>
        <dbReference type="ARBA" id="ARBA00023002"/>
    </source>
</evidence>
<sequence>MAAIGMCGTFDVENYGDLLFPLIAAHELRQRLPTPDLQKFSYFSKRAAQWPFDVVSLTEFAATVENLDGLIVGGGHIIRFDQDVAPGYLPPNNDLHHPSSLWLIPMLLALEQGLPVVWNAPAVYGDIPAWAAPLLTAALIGSKYIAVRDAASRQALMPFARDAEINIVPDTVFGIANLRDENISRECAALRQDIGLHKPYLVVQATVGLDAIARVLKKHAATFADYQVLLLPIGPVLGDAEKNIAHDFPTALRLPQWPNPLLLAELIGGAEAAIGISLHLAITALAYGVPVFRPQQSAHGKYGLLADFDTIHLFDNSSEISPQWLQQKLGKTALSVAVQKANAELKEHWDKVAAALNSSITRRVPACIRELWQKLPKAMETDFVFENKLSQAQNTIGHLRIEVADLRSSLSWRVTAPLRALAKFIQRLRNQRSTPTITAPHQTKSVAAIDIAAAGGIMQFEAIETCELRSEPYGWAAVEDLYSAQNAAALADTFPRDHYKAVKGYDGEKDYGYEARELVAMGSKAISHAADLSVAWQRLAADLLSPRYRAALSRLSGIDLSNLQMEANAFHYGPGAWLGPHLDLRDKIVTHVLYFNPSWNIADGGCLQILRSSSMRDAAHVVAPIVGSSALLVRSDKSWHAVSRVDPRCTESRRSVTVTFYRDHSVSTMWPPGDATPTHDYI</sequence>
<evidence type="ECO:0000313" key="8">
    <source>
        <dbReference type="EMBL" id="QBB71641.1"/>
    </source>
</evidence>
<dbReference type="SMART" id="SM00702">
    <property type="entry name" value="P4Hc"/>
    <property type="match status" value="1"/>
</dbReference>
<keyword evidence="3" id="KW-0847">Vitamin C</keyword>
<dbReference type="GO" id="GO:0051213">
    <property type="term" value="F:dioxygenase activity"/>
    <property type="evidence" value="ECO:0007669"/>
    <property type="project" value="UniProtKB-KW"/>
</dbReference>
<evidence type="ECO:0000256" key="6">
    <source>
        <dbReference type="ARBA" id="ARBA00023004"/>
    </source>
</evidence>
<evidence type="ECO:0000313" key="9">
    <source>
        <dbReference type="Proteomes" id="UP000291562"/>
    </source>
</evidence>
<feature type="domain" description="Fe2OG dioxygenase" evidence="7">
    <location>
        <begin position="561"/>
        <end position="663"/>
    </location>
</feature>
<dbReference type="GO" id="GO:0031418">
    <property type="term" value="F:L-ascorbic acid binding"/>
    <property type="evidence" value="ECO:0007669"/>
    <property type="project" value="UniProtKB-KW"/>
</dbReference>
<evidence type="ECO:0000256" key="4">
    <source>
        <dbReference type="ARBA" id="ARBA00022964"/>
    </source>
</evidence>
<accession>A0A411HM90</accession>